<protein>
    <submittedName>
        <fullName evidence="2">Nuclease-related domain protein</fullName>
    </submittedName>
</protein>
<evidence type="ECO:0000259" key="1">
    <source>
        <dbReference type="PROSITE" id="PS50965"/>
    </source>
</evidence>
<evidence type="ECO:0000313" key="2">
    <source>
        <dbReference type="EMBL" id="CEG21856.1"/>
    </source>
</evidence>
<dbReference type="OrthoDB" id="569879at2"/>
<reference evidence="2 3" key="1">
    <citation type="submission" date="2014-09" db="EMBL/GenBank/DDBJ databases">
        <authorList>
            <person name="Urmite Genomes Urmite Genomes"/>
        </authorList>
    </citation>
    <scope>NUCLEOTIDE SEQUENCE [LARGE SCALE GENOMIC DNA]</scope>
    <source>
        <strain evidence="2 3">ES2</strain>
    </source>
</reference>
<dbReference type="InterPro" id="IPR011528">
    <property type="entry name" value="NERD"/>
</dbReference>
<dbReference type="AlphaFoldDB" id="A0A098EKW3"/>
<evidence type="ECO:0000313" key="3">
    <source>
        <dbReference type="Proteomes" id="UP000043699"/>
    </source>
</evidence>
<gene>
    <name evidence="2" type="ORF">BN1080_00775</name>
</gene>
<dbReference type="Proteomes" id="UP000043699">
    <property type="component" value="Unassembled WGS sequence"/>
</dbReference>
<dbReference type="PROSITE" id="PS50965">
    <property type="entry name" value="NERD"/>
    <property type="match status" value="1"/>
</dbReference>
<dbReference type="Pfam" id="PF08378">
    <property type="entry name" value="NERD"/>
    <property type="match status" value="1"/>
</dbReference>
<dbReference type="STRING" id="1499687.BN1080_00775"/>
<sequence>MILKNRKEPPDIFQLQSLVKRIPVTHSQFPHWTEQLRRITAGFHGEQRVDSLWHEIELPSPYFFIHDLFIQQPNSSFQMDTVLVTSRFILILEIKSISGLLNFDPQTRQFSRTNKDGSIDGMRNPDDQLRRHEKWMKRFLADRQFELPVLGAIVFTYPSSVIQSKAGKRIIIQSSGLPYLMEQLLSNHPYELLSDSATSTLSQNLLNLHSAKELVLPTLPDAVLTGVLCPHCVAQRLAYVRKSWRCNVCSYKNAKSHLDALAEYRHLVSRTITNREFRHFMHLPSITTASKLLKSSKMRSTGSYKDRVYFIPEQIALLESISPGTDSIRKT</sequence>
<organism evidence="2 3">
    <name type="scientific">Planococcus massiliensis</name>
    <dbReference type="NCBI Taxonomy" id="1499687"/>
    <lineage>
        <taxon>Bacteria</taxon>
        <taxon>Bacillati</taxon>
        <taxon>Bacillota</taxon>
        <taxon>Bacilli</taxon>
        <taxon>Bacillales</taxon>
        <taxon>Caryophanaceae</taxon>
        <taxon>Planococcus</taxon>
    </lineage>
</organism>
<accession>A0A098EKW3</accession>
<feature type="domain" description="NERD" evidence="1">
    <location>
        <begin position="41"/>
        <end position="159"/>
    </location>
</feature>
<name>A0A098EKW3_9BACL</name>
<dbReference type="RefSeq" id="WP_052650610.1">
    <property type="nucleotide sequence ID" value="NZ_CCXS01000001.1"/>
</dbReference>
<dbReference type="EMBL" id="CCXS01000001">
    <property type="protein sequence ID" value="CEG21856.1"/>
    <property type="molecule type" value="Genomic_DNA"/>
</dbReference>
<keyword evidence="3" id="KW-1185">Reference proteome</keyword>
<proteinExistence type="predicted"/>